<proteinExistence type="predicted"/>
<dbReference type="EMBL" id="HBEW01006686">
    <property type="protein sequence ID" value="CAD8585849.1"/>
    <property type="molecule type" value="Transcribed_RNA"/>
</dbReference>
<dbReference type="CDD" id="cd06859">
    <property type="entry name" value="PX_SNX1_2_like"/>
    <property type="match status" value="1"/>
</dbReference>
<dbReference type="CDD" id="cd07596">
    <property type="entry name" value="BAR_SNX"/>
    <property type="match status" value="1"/>
</dbReference>
<dbReference type="AlphaFoldDB" id="A0A7S0KLQ7"/>
<dbReference type="PANTHER" id="PTHR10555:SF170">
    <property type="entry name" value="FI18122P1"/>
    <property type="match status" value="1"/>
</dbReference>
<dbReference type="InterPro" id="IPR027267">
    <property type="entry name" value="AH/BAR_dom_sf"/>
</dbReference>
<dbReference type="Gene3D" id="3.30.1520.10">
    <property type="entry name" value="Phox-like domain"/>
    <property type="match status" value="1"/>
</dbReference>
<organism evidence="3">
    <name type="scientific">Ostreococcus mediterraneus</name>
    <dbReference type="NCBI Taxonomy" id="1486918"/>
    <lineage>
        <taxon>Eukaryota</taxon>
        <taxon>Viridiplantae</taxon>
        <taxon>Chlorophyta</taxon>
        <taxon>Mamiellophyceae</taxon>
        <taxon>Mamiellales</taxon>
        <taxon>Bathycoccaceae</taxon>
        <taxon>Ostreococcus</taxon>
    </lineage>
</organism>
<dbReference type="SUPFAM" id="SSF64268">
    <property type="entry name" value="PX domain"/>
    <property type="match status" value="1"/>
</dbReference>
<dbReference type="SMART" id="SM00312">
    <property type="entry name" value="PX"/>
    <property type="match status" value="1"/>
</dbReference>
<name>A0A7S0KLQ7_9CHLO</name>
<dbReference type="InterPro" id="IPR001683">
    <property type="entry name" value="PX_dom"/>
</dbReference>
<gene>
    <name evidence="3" type="ORF">OMED0929_LOCUS5649</name>
</gene>
<sequence length="456" mass="50358">MSSSPSPSPPPLVAPVPAHGDDRAAWLTPGPRPSAPSVVVTTPAYDGANDANDCWLHVEVSDPHRVGDGLSKHIEYKISYWTNNASFASESGCVTRRYSDFEWLGKQLSASVDGAIVPLVPSKTLMHMDDPSSRGIEKRRAGLAMFMARIAAHPFMRKSSDVQVFLEDSNKSSWSSRLPWYERGVLSDSVSSVTSWLSTINTSDVSASLSSSMAIDALREKPQHTEVVDYVSTLKMRLEKLVSAASALQKHGKHTVGVYQEFCACLELLAGQEDKALKVFAPTAKGVWWDKTRALFAAMTTPQQDAAEAMRIEFLEPLEDVHSLCCALMAAFDARKRVVDHYNRVTAQIERIEAKLSTMGVPEPGPKREEKQKIELAASDLRIERTQTHERYERCCANMEHELLWFHTELATALGSALKKHVAASGRAAGSQSRVQDEHFCEIKKLFANKPEAFSS</sequence>
<feature type="region of interest" description="Disordered" evidence="1">
    <location>
        <begin position="1"/>
        <end position="33"/>
    </location>
</feature>
<evidence type="ECO:0000313" key="3">
    <source>
        <dbReference type="EMBL" id="CAD8585849.1"/>
    </source>
</evidence>
<dbReference type="GO" id="GO:0035091">
    <property type="term" value="F:phosphatidylinositol binding"/>
    <property type="evidence" value="ECO:0007669"/>
    <property type="project" value="InterPro"/>
</dbReference>
<dbReference type="InterPro" id="IPR036871">
    <property type="entry name" value="PX_dom_sf"/>
</dbReference>
<protein>
    <recommendedName>
        <fullName evidence="2">PX domain-containing protein</fullName>
    </recommendedName>
</protein>
<evidence type="ECO:0000256" key="1">
    <source>
        <dbReference type="SAM" id="MobiDB-lite"/>
    </source>
</evidence>
<dbReference type="GO" id="GO:0005768">
    <property type="term" value="C:endosome"/>
    <property type="evidence" value="ECO:0007669"/>
    <property type="project" value="UniProtKB-ARBA"/>
</dbReference>
<reference evidence="3" key="1">
    <citation type="submission" date="2021-01" db="EMBL/GenBank/DDBJ databases">
        <authorList>
            <person name="Corre E."/>
            <person name="Pelletier E."/>
            <person name="Niang G."/>
            <person name="Scheremetjew M."/>
            <person name="Finn R."/>
            <person name="Kale V."/>
            <person name="Holt S."/>
            <person name="Cochrane G."/>
            <person name="Meng A."/>
            <person name="Brown T."/>
            <person name="Cohen L."/>
        </authorList>
    </citation>
    <scope>NUCLEOTIDE SEQUENCE</scope>
    <source>
        <strain evidence="3">Clade-D-RCC2572</strain>
    </source>
</reference>
<feature type="compositionally biased region" description="Pro residues" evidence="1">
    <location>
        <begin position="1"/>
        <end position="14"/>
    </location>
</feature>
<feature type="domain" description="PX" evidence="2">
    <location>
        <begin position="54"/>
        <end position="173"/>
    </location>
</feature>
<dbReference type="Gene3D" id="1.20.1270.60">
    <property type="entry name" value="Arfaptin homology (AH) domain/BAR domain"/>
    <property type="match status" value="1"/>
</dbReference>
<evidence type="ECO:0000259" key="2">
    <source>
        <dbReference type="PROSITE" id="PS50195"/>
    </source>
</evidence>
<dbReference type="Pfam" id="PF00787">
    <property type="entry name" value="PX"/>
    <property type="match status" value="1"/>
</dbReference>
<dbReference type="PROSITE" id="PS50195">
    <property type="entry name" value="PX"/>
    <property type="match status" value="1"/>
</dbReference>
<accession>A0A7S0KLQ7</accession>
<dbReference type="PANTHER" id="PTHR10555">
    <property type="entry name" value="SORTING NEXIN"/>
    <property type="match status" value="1"/>
</dbReference>